<organism evidence="2 3">
    <name type="scientific">Agrobacterium larrymoorei</name>
    <dbReference type="NCBI Taxonomy" id="160699"/>
    <lineage>
        <taxon>Bacteria</taxon>
        <taxon>Pseudomonadati</taxon>
        <taxon>Pseudomonadota</taxon>
        <taxon>Alphaproteobacteria</taxon>
        <taxon>Hyphomicrobiales</taxon>
        <taxon>Rhizobiaceae</taxon>
        <taxon>Rhizobium/Agrobacterium group</taxon>
        <taxon>Agrobacterium</taxon>
    </lineage>
</organism>
<evidence type="ECO:0000256" key="1">
    <source>
        <dbReference type="SAM" id="MobiDB-lite"/>
    </source>
</evidence>
<evidence type="ECO:0008006" key="4">
    <source>
        <dbReference type="Google" id="ProtNLM"/>
    </source>
</evidence>
<dbReference type="RefSeq" id="WP_306929519.1">
    <property type="nucleotide sequence ID" value="NZ_JAUTBL010000001.1"/>
</dbReference>
<keyword evidence="3" id="KW-1185">Reference proteome</keyword>
<protein>
    <recommendedName>
        <fullName evidence="4">Mob protein</fullName>
    </recommendedName>
</protein>
<accession>A0ABU0UH43</accession>
<evidence type="ECO:0000313" key="3">
    <source>
        <dbReference type="Proteomes" id="UP001224781"/>
    </source>
</evidence>
<dbReference type="Proteomes" id="UP001224781">
    <property type="component" value="Unassembled WGS sequence"/>
</dbReference>
<proteinExistence type="predicted"/>
<comment type="caution">
    <text evidence="2">The sequence shown here is derived from an EMBL/GenBank/DDBJ whole genome shotgun (WGS) entry which is preliminary data.</text>
</comment>
<gene>
    <name evidence="2" type="ORF">QE408_001310</name>
</gene>
<feature type="compositionally biased region" description="Basic and acidic residues" evidence="1">
    <location>
        <begin position="323"/>
        <end position="338"/>
    </location>
</feature>
<feature type="region of interest" description="Disordered" evidence="1">
    <location>
        <begin position="323"/>
        <end position="363"/>
    </location>
</feature>
<sequence>MSFQFVHLESYARKPDTKGRSTGFVLAEARRDPAASIHVPVPGVPIVVYGVNPEQVESLHDAAADAARTTPKGGKPRKIRVDQHTLLTVVASHPHTVDEVHADPRKRAEVDRWEELTVAWLRELYGDALVSVVRHEDEAYWHLHAYILPPSQDLKAAALHPGQAAKTAVMQAGPGADEDSKTLNRRGDAAYRAAMRAWQDSYFETVAVQCGLTRLGPARRRLTRAEWQAERTQANALRATLDRADAIQRKVESFVARSKTETEILTATAVANAGKLRAEADAAKAESMRQMEAAKEATAAALAAQDRAVAEQRRARSMMARVRAEAERGSESCDKDSTATRLAADPLGRFPGIENQRPNSAVG</sequence>
<dbReference type="EMBL" id="JAUTBL010000001">
    <property type="protein sequence ID" value="MDQ1184188.1"/>
    <property type="molecule type" value="Genomic_DNA"/>
</dbReference>
<dbReference type="Gene3D" id="3.30.930.30">
    <property type="match status" value="1"/>
</dbReference>
<name>A0ABU0UH43_9HYPH</name>
<evidence type="ECO:0000313" key="2">
    <source>
        <dbReference type="EMBL" id="MDQ1184188.1"/>
    </source>
</evidence>
<reference evidence="2 3" key="1">
    <citation type="submission" date="2023-07" db="EMBL/GenBank/DDBJ databases">
        <title>Functional and genomic diversity of the sorghum phyllosphere microbiome.</title>
        <authorList>
            <person name="Shade A."/>
        </authorList>
    </citation>
    <scope>NUCLEOTIDE SEQUENCE [LARGE SCALE GENOMIC DNA]</scope>
    <source>
        <strain evidence="2 3">SORGH_AS_1126</strain>
    </source>
</reference>